<dbReference type="Gene3D" id="3.40.50.1820">
    <property type="entry name" value="alpha/beta hydrolase"/>
    <property type="match status" value="1"/>
</dbReference>
<gene>
    <name evidence="1" type="ORF">SINC0208_LOCUS3595</name>
</gene>
<accession>A0A7S3IGR4</accession>
<dbReference type="AlphaFoldDB" id="A0A7S3IGR4"/>
<dbReference type="EMBL" id="HBIH01008694">
    <property type="protein sequence ID" value="CAE0323011.1"/>
    <property type="molecule type" value="Transcribed_RNA"/>
</dbReference>
<protein>
    <submittedName>
        <fullName evidence="1">Uncharacterized protein</fullName>
    </submittedName>
</protein>
<dbReference type="InterPro" id="IPR029058">
    <property type="entry name" value="AB_hydrolase_fold"/>
</dbReference>
<dbReference type="PANTHER" id="PTHR11005">
    <property type="entry name" value="LYSOSOMAL ACID LIPASE-RELATED"/>
    <property type="match status" value="1"/>
</dbReference>
<evidence type="ECO:0000313" key="1">
    <source>
        <dbReference type="EMBL" id="CAE0323011.1"/>
    </source>
</evidence>
<reference evidence="1" key="1">
    <citation type="submission" date="2021-01" db="EMBL/GenBank/DDBJ databases">
        <authorList>
            <person name="Corre E."/>
            <person name="Pelletier E."/>
            <person name="Niang G."/>
            <person name="Scheremetjew M."/>
            <person name="Finn R."/>
            <person name="Kale V."/>
            <person name="Holt S."/>
            <person name="Cochrane G."/>
            <person name="Meng A."/>
            <person name="Brown T."/>
            <person name="Cohen L."/>
        </authorList>
    </citation>
    <scope>NUCLEOTIDE SEQUENCE</scope>
    <source>
        <strain evidence="1">S3</strain>
    </source>
</reference>
<name>A0A7S3IGR4_9SPIT</name>
<sequence length="104" mass="11892">MLETGEFKKFDYGNAHMNMQRYGQPEPPHYNLKNLRGFNFVLVCGKNDLLACPEDYLWLKEELAENGNVVEFFESESGHSGLLFPKEKSATENILNAIIDQHVA</sequence>
<proteinExistence type="predicted"/>
<organism evidence="1">
    <name type="scientific">Strombidium inclinatum</name>
    <dbReference type="NCBI Taxonomy" id="197538"/>
    <lineage>
        <taxon>Eukaryota</taxon>
        <taxon>Sar</taxon>
        <taxon>Alveolata</taxon>
        <taxon>Ciliophora</taxon>
        <taxon>Intramacronucleata</taxon>
        <taxon>Spirotrichea</taxon>
        <taxon>Oligotrichia</taxon>
        <taxon>Strombidiidae</taxon>
        <taxon>Strombidium</taxon>
    </lineage>
</organism>
<dbReference type="SUPFAM" id="SSF53474">
    <property type="entry name" value="alpha/beta-Hydrolases"/>
    <property type="match status" value="1"/>
</dbReference>